<evidence type="ECO:0000313" key="2">
    <source>
        <dbReference type="Proteomes" id="UP000026915"/>
    </source>
</evidence>
<dbReference type="InParanoid" id="A0A061EV61"/>
<keyword evidence="2" id="KW-1185">Reference proteome</keyword>
<organism evidence="1 2">
    <name type="scientific">Theobroma cacao</name>
    <name type="common">Cacao</name>
    <name type="synonym">Cocoa</name>
    <dbReference type="NCBI Taxonomy" id="3641"/>
    <lineage>
        <taxon>Eukaryota</taxon>
        <taxon>Viridiplantae</taxon>
        <taxon>Streptophyta</taxon>
        <taxon>Embryophyta</taxon>
        <taxon>Tracheophyta</taxon>
        <taxon>Spermatophyta</taxon>
        <taxon>Magnoliopsida</taxon>
        <taxon>eudicotyledons</taxon>
        <taxon>Gunneridae</taxon>
        <taxon>Pentapetalae</taxon>
        <taxon>rosids</taxon>
        <taxon>malvids</taxon>
        <taxon>Malvales</taxon>
        <taxon>Malvaceae</taxon>
        <taxon>Byttnerioideae</taxon>
        <taxon>Theobroma</taxon>
    </lineage>
</organism>
<dbReference type="EMBL" id="CM001883">
    <property type="protein sequence ID" value="EOY08661.1"/>
    <property type="molecule type" value="Genomic_DNA"/>
</dbReference>
<dbReference type="Proteomes" id="UP000026915">
    <property type="component" value="Chromosome 5"/>
</dbReference>
<accession>A0A061EV61</accession>
<dbReference type="HOGENOM" id="CLU_2745172_0_0_1"/>
<reference evidence="1 2" key="1">
    <citation type="journal article" date="2013" name="Genome Biol.">
        <title>The genome sequence of the most widely cultivated cacao type and its use to identify candidate genes regulating pod color.</title>
        <authorList>
            <person name="Motamayor J.C."/>
            <person name="Mockaitis K."/>
            <person name="Schmutz J."/>
            <person name="Haiminen N."/>
            <person name="Iii D.L."/>
            <person name="Cornejo O."/>
            <person name="Findley S.D."/>
            <person name="Zheng P."/>
            <person name="Utro F."/>
            <person name="Royaert S."/>
            <person name="Saski C."/>
            <person name="Jenkins J."/>
            <person name="Podicheti R."/>
            <person name="Zhao M."/>
            <person name="Scheffler B.E."/>
            <person name="Stack J.C."/>
            <person name="Feltus F.A."/>
            <person name="Mustiga G.M."/>
            <person name="Amores F."/>
            <person name="Phillips W."/>
            <person name="Marelli J.P."/>
            <person name="May G.D."/>
            <person name="Shapiro H."/>
            <person name="Ma J."/>
            <person name="Bustamante C.D."/>
            <person name="Schnell R.J."/>
            <person name="Main D."/>
            <person name="Gilbert D."/>
            <person name="Parida L."/>
            <person name="Kuhn D.N."/>
        </authorList>
    </citation>
    <scope>NUCLEOTIDE SEQUENCE [LARGE SCALE GENOMIC DNA]</scope>
    <source>
        <strain evidence="2">cv. Matina 1-6</strain>
    </source>
</reference>
<proteinExistence type="predicted"/>
<protein>
    <submittedName>
        <fullName evidence="1">Uncharacterized protein</fullName>
    </submittedName>
</protein>
<sequence>MPPDESRLQVPLFTYSWELPMPPYINRGFKSPFTYSWELPMKPNINWGFWFPFLNQISIIDNYYFVHKDHT</sequence>
<gene>
    <name evidence="1" type="ORF">TCM_023620</name>
</gene>
<name>A0A061EV61_THECC</name>
<dbReference type="Gramene" id="EOY08661">
    <property type="protein sequence ID" value="EOY08661"/>
    <property type="gene ID" value="TCM_023620"/>
</dbReference>
<evidence type="ECO:0000313" key="1">
    <source>
        <dbReference type="EMBL" id="EOY08661.1"/>
    </source>
</evidence>
<dbReference type="AlphaFoldDB" id="A0A061EV61"/>